<dbReference type="NCBIfam" id="NF004198">
    <property type="entry name" value="PRK05653.1-3"/>
    <property type="match status" value="1"/>
</dbReference>
<dbReference type="SMART" id="SM00822">
    <property type="entry name" value="PKS_KR"/>
    <property type="match status" value="1"/>
</dbReference>
<evidence type="ECO:0000256" key="2">
    <source>
        <dbReference type="ARBA" id="ARBA00006484"/>
    </source>
</evidence>
<dbReference type="NCBIfam" id="NF009466">
    <property type="entry name" value="PRK12826.1-2"/>
    <property type="match status" value="1"/>
</dbReference>
<dbReference type="NCBIfam" id="NF005559">
    <property type="entry name" value="PRK07231.1"/>
    <property type="match status" value="1"/>
</dbReference>
<organism evidence="14 15">
    <name type="scientific">Candidatus Nitrospira nitrificans</name>
    <dbReference type="NCBI Taxonomy" id="1742973"/>
    <lineage>
        <taxon>Bacteria</taxon>
        <taxon>Pseudomonadati</taxon>
        <taxon>Nitrospirota</taxon>
        <taxon>Nitrospiria</taxon>
        <taxon>Nitrospirales</taxon>
        <taxon>Nitrospiraceae</taxon>
        <taxon>Nitrospira</taxon>
    </lineage>
</organism>
<keyword evidence="4 12" id="KW-0444">Lipid biosynthesis</keyword>
<feature type="active site" description="Proton acceptor" evidence="10">
    <location>
        <position position="154"/>
    </location>
</feature>
<dbReference type="GO" id="GO:0051287">
    <property type="term" value="F:NAD binding"/>
    <property type="evidence" value="ECO:0007669"/>
    <property type="project" value="UniProtKB-UniRule"/>
</dbReference>
<keyword evidence="7 12" id="KW-0560">Oxidoreductase</keyword>
<dbReference type="InterPro" id="IPR050259">
    <property type="entry name" value="SDR"/>
</dbReference>
<evidence type="ECO:0000256" key="7">
    <source>
        <dbReference type="ARBA" id="ARBA00023002"/>
    </source>
</evidence>
<comment type="similarity">
    <text evidence="2 12">Belongs to the short-chain dehydrogenases/reductases (SDR) family.</text>
</comment>
<dbReference type="Pfam" id="PF13561">
    <property type="entry name" value="adh_short_C2"/>
    <property type="match status" value="1"/>
</dbReference>
<dbReference type="InterPro" id="IPR002347">
    <property type="entry name" value="SDR_fam"/>
</dbReference>
<evidence type="ECO:0000256" key="4">
    <source>
        <dbReference type="ARBA" id="ARBA00022516"/>
    </source>
</evidence>
<keyword evidence="9 12" id="KW-0275">Fatty acid biosynthesis</keyword>
<evidence type="ECO:0000313" key="15">
    <source>
        <dbReference type="Proteomes" id="UP000198736"/>
    </source>
</evidence>
<keyword evidence="15" id="KW-1185">Reference proteome</keyword>
<evidence type="ECO:0000256" key="9">
    <source>
        <dbReference type="ARBA" id="ARBA00023160"/>
    </source>
</evidence>
<dbReference type="PRINTS" id="PR00081">
    <property type="entry name" value="GDHRDH"/>
</dbReference>
<comment type="function">
    <text evidence="12">Catalyzes the NADPH-dependent reduction of beta-ketoacyl-ACP substrates to beta-hydroxyacyl-ACP products, the first reductive step in the elongation cycle of fatty acid biosynthesis.</text>
</comment>
<feature type="binding site" evidence="11">
    <location>
        <begin position="154"/>
        <end position="158"/>
    </location>
    <ligand>
        <name>NADP(+)</name>
        <dbReference type="ChEBI" id="CHEBI:58349"/>
    </ligand>
</feature>
<proteinExistence type="inferred from homology"/>
<dbReference type="UniPathway" id="UPA00094"/>
<dbReference type="InterPro" id="IPR020904">
    <property type="entry name" value="Sc_DH/Rdtase_CS"/>
</dbReference>
<sequence length="247" mass="25979">MSLQGKTAIVTGAAQGIGRAIAECLAQAGADIAVADLDPGRSVETVASVEKLGRKALNIKVNVADATETKAMVEQVMKAWGKVDILVNNAGITRDGLLLRMKEEDWNLVLQINLNGTFNCTKAVLQPMTKQRYGRIVNIASIVGVIGNAGQANYSASKAAVIGFTKTVGREYASRNVTVNAVAPGFIDTAMTHGLPVEVKDTLLKQIPLGRLGTPADIAAAVRFLVSEDAAYITGHVLHVNGGMLMV</sequence>
<dbReference type="PRINTS" id="PR00080">
    <property type="entry name" value="SDRFAMILY"/>
</dbReference>
<dbReference type="InterPro" id="IPR011284">
    <property type="entry name" value="3oxo_ACP_reduc"/>
</dbReference>
<dbReference type="STRING" id="1742973.COMA2_150022"/>
<dbReference type="InterPro" id="IPR036291">
    <property type="entry name" value="NAD(P)-bd_dom_sf"/>
</dbReference>
<dbReference type="Gene3D" id="3.40.50.720">
    <property type="entry name" value="NAD(P)-binding Rossmann-like Domain"/>
    <property type="match status" value="1"/>
</dbReference>
<feature type="binding site" evidence="11">
    <location>
        <position position="187"/>
    </location>
    <ligand>
        <name>NADP(+)</name>
        <dbReference type="ChEBI" id="CHEBI:58349"/>
    </ligand>
</feature>
<evidence type="ECO:0000313" key="14">
    <source>
        <dbReference type="EMBL" id="CUS33936.1"/>
    </source>
</evidence>
<protein>
    <recommendedName>
        <fullName evidence="3 12">3-oxoacyl-[acyl-carrier-protein] reductase</fullName>
        <ecNumber evidence="3 12">1.1.1.100</ecNumber>
    </recommendedName>
</protein>
<gene>
    <name evidence="14" type="primary">fabG</name>
    <name evidence="14" type="ORF">COMA2_150022</name>
</gene>
<dbReference type="PROSITE" id="PS00061">
    <property type="entry name" value="ADH_SHORT"/>
    <property type="match status" value="1"/>
</dbReference>
<feature type="binding site" evidence="11">
    <location>
        <begin position="62"/>
        <end position="63"/>
    </location>
    <ligand>
        <name>NADP(+)</name>
        <dbReference type="ChEBI" id="CHEBI:58349"/>
    </ligand>
</feature>
<reference evidence="15" key="1">
    <citation type="submission" date="2015-10" db="EMBL/GenBank/DDBJ databases">
        <authorList>
            <person name="Luecker S."/>
            <person name="Luecker S."/>
        </authorList>
    </citation>
    <scope>NUCLEOTIDE SEQUENCE [LARGE SCALE GENOMIC DNA]</scope>
</reference>
<dbReference type="GO" id="GO:0004316">
    <property type="term" value="F:3-oxoacyl-[acyl-carrier-protein] reductase (NADPH) activity"/>
    <property type="evidence" value="ECO:0007669"/>
    <property type="project" value="UniProtKB-UniRule"/>
</dbReference>
<evidence type="ECO:0000256" key="10">
    <source>
        <dbReference type="PIRSR" id="PIRSR611284-1"/>
    </source>
</evidence>
<dbReference type="InterPro" id="IPR057326">
    <property type="entry name" value="KR_dom"/>
</dbReference>
<evidence type="ECO:0000256" key="5">
    <source>
        <dbReference type="ARBA" id="ARBA00022832"/>
    </source>
</evidence>
<dbReference type="EC" id="1.1.1.100" evidence="3 12"/>
<evidence type="ECO:0000256" key="1">
    <source>
        <dbReference type="ARBA" id="ARBA00005194"/>
    </source>
</evidence>
<dbReference type="SUPFAM" id="SSF51735">
    <property type="entry name" value="NAD(P)-binding Rossmann-fold domains"/>
    <property type="match status" value="1"/>
</dbReference>
<feature type="domain" description="Ketoreductase" evidence="13">
    <location>
        <begin position="6"/>
        <end position="189"/>
    </location>
</feature>
<dbReference type="RefSeq" id="WP_175304415.1">
    <property type="nucleotide sequence ID" value="NZ_CZPZ01000007.1"/>
</dbReference>
<comment type="subunit">
    <text evidence="12">Homotetramer.</text>
</comment>
<comment type="catalytic activity">
    <reaction evidence="12">
        <text>a (3R)-hydroxyacyl-[ACP] + NADP(+) = a 3-oxoacyl-[ACP] + NADPH + H(+)</text>
        <dbReference type="Rhea" id="RHEA:17397"/>
        <dbReference type="Rhea" id="RHEA-COMP:9916"/>
        <dbReference type="Rhea" id="RHEA-COMP:9945"/>
        <dbReference type="ChEBI" id="CHEBI:15378"/>
        <dbReference type="ChEBI" id="CHEBI:57783"/>
        <dbReference type="ChEBI" id="CHEBI:58349"/>
        <dbReference type="ChEBI" id="CHEBI:78776"/>
        <dbReference type="ChEBI" id="CHEBI:78827"/>
        <dbReference type="EC" id="1.1.1.100"/>
    </reaction>
</comment>
<dbReference type="AlphaFoldDB" id="A0A0S4LBF4"/>
<dbReference type="NCBIfam" id="TIGR01830">
    <property type="entry name" value="3oxo_ACP_reduc"/>
    <property type="match status" value="1"/>
</dbReference>
<dbReference type="CDD" id="cd05333">
    <property type="entry name" value="BKR_SDR_c"/>
    <property type="match status" value="1"/>
</dbReference>
<keyword evidence="6 11" id="KW-0521">NADP</keyword>
<dbReference type="EMBL" id="CZPZ01000007">
    <property type="protein sequence ID" value="CUS33936.1"/>
    <property type="molecule type" value="Genomic_DNA"/>
</dbReference>
<evidence type="ECO:0000256" key="11">
    <source>
        <dbReference type="PIRSR" id="PIRSR611284-2"/>
    </source>
</evidence>
<keyword evidence="5 12" id="KW-0276">Fatty acid metabolism</keyword>
<evidence type="ECO:0000259" key="13">
    <source>
        <dbReference type="SMART" id="SM00822"/>
    </source>
</evidence>
<evidence type="ECO:0000256" key="8">
    <source>
        <dbReference type="ARBA" id="ARBA00023098"/>
    </source>
</evidence>
<dbReference type="GO" id="GO:0030497">
    <property type="term" value="P:fatty acid elongation"/>
    <property type="evidence" value="ECO:0007669"/>
    <property type="project" value="UniProtKB-ARBA"/>
</dbReference>
<name>A0A0S4LBF4_9BACT</name>
<dbReference type="PANTHER" id="PTHR42879">
    <property type="entry name" value="3-OXOACYL-(ACYL-CARRIER-PROTEIN) REDUCTASE"/>
    <property type="match status" value="1"/>
</dbReference>
<keyword evidence="8 12" id="KW-0443">Lipid metabolism</keyword>
<evidence type="ECO:0000256" key="6">
    <source>
        <dbReference type="ARBA" id="ARBA00022857"/>
    </source>
</evidence>
<dbReference type="PANTHER" id="PTHR42879:SF2">
    <property type="entry name" value="3-OXOACYL-[ACYL-CARRIER-PROTEIN] REDUCTASE FABG"/>
    <property type="match status" value="1"/>
</dbReference>
<evidence type="ECO:0000256" key="3">
    <source>
        <dbReference type="ARBA" id="ARBA00012948"/>
    </source>
</evidence>
<dbReference type="FunFam" id="3.40.50.720:FF:000037">
    <property type="entry name" value="3-oxoacyl-[acyl-carrier-protein] reductase FabG"/>
    <property type="match status" value="1"/>
</dbReference>
<dbReference type="Proteomes" id="UP000198736">
    <property type="component" value="Unassembled WGS sequence"/>
</dbReference>
<evidence type="ECO:0000256" key="12">
    <source>
        <dbReference type="RuleBase" id="RU366074"/>
    </source>
</evidence>
<accession>A0A0S4LBF4</accession>
<comment type="pathway">
    <text evidence="1 12">Lipid metabolism; fatty acid biosynthesis.</text>
</comment>
<feature type="binding site" evidence="11">
    <location>
        <position position="89"/>
    </location>
    <ligand>
        <name>NADP(+)</name>
        <dbReference type="ChEBI" id="CHEBI:58349"/>
    </ligand>
</feature>